<reference evidence="4" key="1">
    <citation type="submission" date="2010-12" db="EMBL/GenBank/DDBJ databases">
        <title>Complete sequence of chromosome 1 of Asticcacaulis excentricus CB 48.</title>
        <authorList>
            <consortium name="US DOE Joint Genome Institute"/>
            <person name="Lucas S."/>
            <person name="Copeland A."/>
            <person name="Lapidus A."/>
            <person name="Cheng J.-F."/>
            <person name="Bruce D."/>
            <person name="Goodwin L."/>
            <person name="Pitluck S."/>
            <person name="Teshima H."/>
            <person name="Davenport K."/>
            <person name="Detter J.C."/>
            <person name="Han C."/>
            <person name="Tapia R."/>
            <person name="Land M."/>
            <person name="Hauser L."/>
            <person name="Jeffries C."/>
            <person name="Kyrpides N."/>
            <person name="Ivanova N."/>
            <person name="Ovchinnikova G."/>
            <person name="Brun Y.V."/>
            <person name="Woyke T."/>
        </authorList>
    </citation>
    <scope>NUCLEOTIDE SEQUENCE [LARGE SCALE GENOMIC DNA]</scope>
    <source>
        <strain evidence="4">ATCC 15261 / DSM 4724 / KCTC 12464 / NCIMB 9791 / VKM B-1370 / CB 48</strain>
    </source>
</reference>
<keyword evidence="1" id="KW-0560">Oxidoreductase</keyword>
<dbReference type="SUPFAM" id="SSF51905">
    <property type="entry name" value="FAD/NAD(P)-binding domain"/>
    <property type="match status" value="1"/>
</dbReference>
<dbReference type="EMBL" id="CP002395">
    <property type="protein sequence ID" value="ADU13927.1"/>
    <property type="molecule type" value="Genomic_DNA"/>
</dbReference>
<dbReference type="KEGG" id="aex:Astex_2272"/>
<protein>
    <submittedName>
        <fullName evidence="3">FAD dependent oxidoreductase</fullName>
    </submittedName>
</protein>
<feature type="domain" description="FAD dependent oxidoreductase" evidence="2">
    <location>
        <begin position="4"/>
        <end position="67"/>
    </location>
</feature>
<evidence type="ECO:0000259" key="2">
    <source>
        <dbReference type="Pfam" id="PF01266"/>
    </source>
</evidence>
<keyword evidence="4" id="KW-1185">Reference proteome</keyword>
<dbReference type="GO" id="GO:0016491">
    <property type="term" value="F:oxidoreductase activity"/>
    <property type="evidence" value="ECO:0007669"/>
    <property type="project" value="UniProtKB-KW"/>
</dbReference>
<evidence type="ECO:0000313" key="4">
    <source>
        <dbReference type="Proteomes" id="UP000001492"/>
    </source>
</evidence>
<dbReference type="InterPro" id="IPR006076">
    <property type="entry name" value="FAD-dep_OxRdtase"/>
</dbReference>
<evidence type="ECO:0000313" key="3">
    <source>
        <dbReference type="EMBL" id="ADU13927.1"/>
    </source>
</evidence>
<proteinExistence type="predicted"/>
<evidence type="ECO:0000256" key="1">
    <source>
        <dbReference type="ARBA" id="ARBA00023002"/>
    </source>
</evidence>
<dbReference type="Pfam" id="PF01266">
    <property type="entry name" value="DAO"/>
    <property type="match status" value="1"/>
</dbReference>
<dbReference type="PROSITE" id="PS51257">
    <property type="entry name" value="PROKAR_LIPOPROTEIN"/>
    <property type="match status" value="1"/>
</dbReference>
<dbReference type="Proteomes" id="UP000001492">
    <property type="component" value="Chromosome 1"/>
</dbReference>
<dbReference type="RefSeq" id="WP_013479755.1">
    <property type="nucleotide sequence ID" value="NC_014816.1"/>
</dbReference>
<dbReference type="eggNOG" id="COG0665">
    <property type="taxonomic scope" value="Bacteria"/>
</dbReference>
<sequence>MAYKIAIIGGGWYGCHIGLALQSLQMDVTVFEKADRPLHYASGNNQFRLHQGFHYARHHGTRIQSRDGFIRFTERYPNLSAPIKQNLYAVPRETSLMDFDTYKLIMVSSGIPFVEMPEGSPYLTNIDGVIKTDERVILLDNARNYFSQRLKGNLHLNTAVEAVSNSEDGVVINGVRYDYAIDATWGHYTKPPIKLIYEPTILLYYETSHDMPAVTFVDGPLSSVYPTEDPSIFTLSSVVHTPLGQFSTPEEAVRTRDDVTGAVSLAKRQAMEAQISENFPKFRDYFRFAGVQLAIKTKPVGNFDDRSCYVYRDRRLFSVLSGKIDTVFFAVERILASIETEQSNAGTPSIGPIKGDILQRELADKF</sequence>
<name>E8RMP6_ASTEC</name>
<dbReference type="HOGENOM" id="CLU_043129_0_0_5"/>
<dbReference type="STRING" id="573065.Astex_2272"/>
<dbReference type="InterPro" id="IPR036188">
    <property type="entry name" value="FAD/NAD-bd_sf"/>
</dbReference>
<dbReference type="OrthoDB" id="9815989at2"/>
<accession>E8RMP6</accession>
<dbReference type="Gene3D" id="3.50.50.60">
    <property type="entry name" value="FAD/NAD(P)-binding domain"/>
    <property type="match status" value="1"/>
</dbReference>
<gene>
    <name evidence="3" type="ordered locus">Astex_2272</name>
</gene>
<organism evidence="3 4">
    <name type="scientific">Asticcacaulis excentricus (strain ATCC 15261 / DSM 4724 / KCTC 12464 / NCIMB 9791 / VKM B-1370 / CB 48)</name>
    <dbReference type="NCBI Taxonomy" id="573065"/>
    <lineage>
        <taxon>Bacteria</taxon>
        <taxon>Pseudomonadati</taxon>
        <taxon>Pseudomonadota</taxon>
        <taxon>Alphaproteobacteria</taxon>
        <taxon>Caulobacterales</taxon>
        <taxon>Caulobacteraceae</taxon>
        <taxon>Asticcacaulis</taxon>
    </lineage>
</organism>
<dbReference type="AlphaFoldDB" id="E8RMP6"/>